<reference evidence="2 3" key="1">
    <citation type="submission" date="2015-06" db="EMBL/GenBank/DDBJ databases">
        <title>Genome sequence of the organohalide-respiring Dehalogenimonas alkenigignens type strain (IP3-3T).</title>
        <authorList>
            <person name="Key T.A."/>
            <person name="Richmond D.P."/>
            <person name="Bowman K.S."/>
            <person name="Cho Y.-J."/>
            <person name="Chun J."/>
            <person name="da Costa M.S."/>
            <person name="Rainey F.A."/>
            <person name="Moe W.M."/>
        </authorList>
    </citation>
    <scope>NUCLEOTIDE SEQUENCE [LARGE SCALE GENOMIC DNA]</scope>
    <source>
        <strain evidence="2 3">IP3-3</strain>
    </source>
</reference>
<dbReference type="EMBL" id="LFDV01000002">
    <property type="protein sequence ID" value="KTB47798.1"/>
    <property type="molecule type" value="Genomic_DNA"/>
</dbReference>
<feature type="transmembrane region" description="Helical" evidence="1">
    <location>
        <begin position="105"/>
        <end position="128"/>
    </location>
</feature>
<protein>
    <submittedName>
        <fullName evidence="2">Uncharacterized protein</fullName>
    </submittedName>
</protein>
<evidence type="ECO:0000256" key="1">
    <source>
        <dbReference type="SAM" id="Phobius"/>
    </source>
</evidence>
<keyword evidence="3" id="KW-1185">Reference proteome</keyword>
<gene>
    <name evidence="2" type="ORF">DEALK_06430</name>
</gene>
<feature type="transmembrane region" description="Helical" evidence="1">
    <location>
        <begin position="56"/>
        <end position="84"/>
    </location>
</feature>
<evidence type="ECO:0000313" key="2">
    <source>
        <dbReference type="EMBL" id="KTB47798.1"/>
    </source>
</evidence>
<sequence length="189" mass="20228">MKIRTAAKALFQLIAGILIAVLSVYVHQHRFPSDITVAAADGTVLHVSWLWDTTVTYALLFILLISLLGVIVSVFGLVNLFASVTARQSPATEIRPKAWASITDAVQLVVGSVVGGLCLYIAVLPYPADVVKPQLDGTLEVLYLFPDSAINSAINVTYVIAALGIAVAASGLCNLLWQAPLIQQKKREC</sequence>
<accession>A0A0W0GGW3</accession>
<organism evidence="2 3">
    <name type="scientific">Dehalogenimonas alkenigignens</name>
    <dbReference type="NCBI Taxonomy" id="1217799"/>
    <lineage>
        <taxon>Bacteria</taxon>
        <taxon>Bacillati</taxon>
        <taxon>Chloroflexota</taxon>
        <taxon>Dehalococcoidia</taxon>
        <taxon>Dehalococcoidales</taxon>
        <taxon>Dehalococcoidaceae</taxon>
        <taxon>Dehalogenimonas</taxon>
    </lineage>
</organism>
<feature type="transmembrane region" description="Helical" evidence="1">
    <location>
        <begin position="148"/>
        <end position="177"/>
    </location>
</feature>
<keyword evidence="1" id="KW-1133">Transmembrane helix</keyword>
<keyword evidence="1" id="KW-0812">Transmembrane</keyword>
<dbReference type="STRING" id="1217799.DEALK_06430"/>
<comment type="caution">
    <text evidence="2">The sequence shown here is derived from an EMBL/GenBank/DDBJ whole genome shotgun (WGS) entry which is preliminary data.</text>
</comment>
<dbReference type="RefSeq" id="WP_058438605.1">
    <property type="nucleotide sequence ID" value="NZ_KQ758903.1"/>
</dbReference>
<dbReference type="AlphaFoldDB" id="A0A0W0GGW3"/>
<name>A0A0W0GGW3_9CHLR</name>
<dbReference type="Proteomes" id="UP000053947">
    <property type="component" value="Unassembled WGS sequence"/>
</dbReference>
<keyword evidence="1" id="KW-0472">Membrane</keyword>
<proteinExistence type="predicted"/>
<evidence type="ECO:0000313" key="3">
    <source>
        <dbReference type="Proteomes" id="UP000053947"/>
    </source>
</evidence>